<gene>
    <name evidence="1" type="ORF">Tci_042398</name>
</gene>
<dbReference type="EMBL" id="BKCJ010006109">
    <property type="protein sequence ID" value="GEU70420.1"/>
    <property type="molecule type" value="Genomic_DNA"/>
</dbReference>
<name>A0A6L2M9V2_TANCI</name>
<reference evidence="1" key="1">
    <citation type="journal article" date="2019" name="Sci. Rep.">
        <title>Draft genome of Tanacetum cinerariifolium, the natural source of mosquito coil.</title>
        <authorList>
            <person name="Yamashiro T."/>
            <person name="Shiraishi A."/>
            <person name="Satake H."/>
            <person name="Nakayama K."/>
        </authorList>
    </citation>
    <scope>NUCLEOTIDE SEQUENCE</scope>
</reference>
<accession>A0A6L2M9V2</accession>
<protein>
    <recommendedName>
        <fullName evidence="2">Xylulose kinase-1</fullName>
    </recommendedName>
</protein>
<comment type="caution">
    <text evidence="1">The sequence shown here is derived from an EMBL/GenBank/DDBJ whole genome shotgun (WGS) entry which is preliminary data.</text>
</comment>
<evidence type="ECO:0000313" key="1">
    <source>
        <dbReference type="EMBL" id="GEU70420.1"/>
    </source>
</evidence>
<organism evidence="1">
    <name type="scientific">Tanacetum cinerariifolium</name>
    <name type="common">Dalmatian daisy</name>
    <name type="synonym">Chrysanthemum cinerariifolium</name>
    <dbReference type="NCBI Taxonomy" id="118510"/>
    <lineage>
        <taxon>Eukaryota</taxon>
        <taxon>Viridiplantae</taxon>
        <taxon>Streptophyta</taxon>
        <taxon>Embryophyta</taxon>
        <taxon>Tracheophyta</taxon>
        <taxon>Spermatophyta</taxon>
        <taxon>Magnoliopsida</taxon>
        <taxon>eudicotyledons</taxon>
        <taxon>Gunneridae</taxon>
        <taxon>Pentapetalae</taxon>
        <taxon>asterids</taxon>
        <taxon>campanulids</taxon>
        <taxon>Asterales</taxon>
        <taxon>Asteraceae</taxon>
        <taxon>Asteroideae</taxon>
        <taxon>Anthemideae</taxon>
        <taxon>Anthemidinae</taxon>
        <taxon>Tanacetum</taxon>
    </lineage>
</organism>
<dbReference type="AlphaFoldDB" id="A0A6L2M9V2"/>
<proteinExistence type="predicted"/>
<sequence>MSTPKFTDVHNLVVFLSKPTESEGFEQIIDFLNANPIKHALMVNPTIYTSCIEQFWIIAKAKNINEEAQIHAKVDGKKVIISEATIRRDLKFEDKRGVDCLSNEVIFEQLPLMGMNSVALWLLPLFA</sequence>
<evidence type="ECO:0008006" key="2">
    <source>
        <dbReference type="Google" id="ProtNLM"/>
    </source>
</evidence>